<keyword evidence="2" id="KW-1185">Reference proteome</keyword>
<feature type="compositionally biased region" description="Basic and acidic residues" evidence="1">
    <location>
        <begin position="397"/>
        <end position="407"/>
    </location>
</feature>
<dbReference type="Proteomes" id="UP000504635">
    <property type="component" value="Unplaced"/>
</dbReference>
<dbReference type="GeneID" id="115879229"/>
<organism evidence="2 3">
    <name type="scientific">Sitophilus oryzae</name>
    <name type="common">Rice weevil</name>
    <name type="synonym">Curculio oryzae</name>
    <dbReference type="NCBI Taxonomy" id="7048"/>
    <lineage>
        <taxon>Eukaryota</taxon>
        <taxon>Metazoa</taxon>
        <taxon>Ecdysozoa</taxon>
        <taxon>Arthropoda</taxon>
        <taxon>Hexapoda</taxon>
        <taxon>Insecta</taxon>
        <taxon>Pterygota</taxon>
        <taxon>Neoptera</taxon>
        <taxon>Endopterygota</taxon>
        <taxon>Coleoptera</taxon>
        <taxon>Polyphaga</taxon>
        <taxon>Cucujiformia</taxon>
        <taxon>Curculionidae</taxon>
        <taxon>Dryophthorinae</taxon>
        <taxon>Sitophilus</taxon>
    </lineage>
</organism>
<evidence type="ECO:0000313" key="2">
    <source>
        <dbReference type="Proteomes" id="UP000504635"/>
    </source>
</evidence>
<feature type="region of interest" description="Disordered" evidence="1">
    <location>
        <begin position="1"/>
        <end position="20"/>
    </location>
</feature>
<evidence type="ECO:0000313" key="3">
    <source>
        <dbReference type="RefSeq" id="XP_030751791.1"/>
    </source>
</evidence>
<feature type="compositionally biased region" description="Polar residues" evidence="1">
    <location>
        <begin position="425"/>
        <end position="436"/>
    </location>
</feature>
<feature type="compositionally biased region" description="Basic and acidic residues" evidence="1">
    <location>
        <begin position="469"/>
        <end position="483"/>
    </location>
</feature>
<sequence>MPSIKDMKKKSKNSFRETEGSSSLSLQMELELNALRTKNLDLTKLNTKLTQDNAEMRSQIYSLQADLLQMQSKFNSVQSAFTNLTENMKSCTPNLVNILNLFLDVTGNCQRYNSISFSEKSITSRQSKAITHAVQPHTVNGTVLNLNPRVSLTRLSTTNTTTTESTVVSNNHTNGDVCIPSTSYSNENYNDTDNFEVDENVSVTRRNERSDYLSREPPNDDDMEGTSRETSEFLDQLSVIPEESYFSEINQQSRFSEIRICLSPLSARDIEKSLNRTCSSTTANVNDTHLNVETTVVENTDNVGRQRMQTDIMIFSPRTNSTRMEYEASFCEPTTVDEIQRLPTPTLSALGDIKREDLSGSRSKLEVFRELSHTRNISPISPLVDSELRQLRSSKSLKSDSEKESPKSSRNSSSNKIRNKYSINTQRPRTQEFTKSPTIILEKMDFAISRLSKNSLSSKDSMERKRRKNIENKFKKLKVDSRSSIETNKNSVPSSPESVSSESSGRPKRAARPKDLKDASLKVKLRRMV</sequence>
<protein>
    <submittedName>
        <fullName evidence="3">Uncharacterized protein LOC115879229</fullName>
    </submittedName>
</protein>
<proteinExistence type="predicted"/>
<accession>A0A6J2XL28</accession>
<feature type="compositionally biased region" description="Basic and acidic residues" evidence="1">
    <location>
        <begin position="205"/>
        <end position="218"/>
    </location>
</feature>
<feature type="region of interest" description="Disordered" evidence="1">
    <location>
        <begin position="455"/>
        <end position="529"/>
    </location>
</feature>
<dbReference type="RefSeq" id="XP_030751791.1">
    <property type="nucleotide sequence ID" value="XM_030895931.1"/>
</dbReference>
<feature type="region of interest" description="Disordered" evidence="1">
    <location>
        <begin position="388"/>
        <end position="436"/>
    </location>
</feature>
<feature type="compositionally biased region" description="Low complexity" evidence="1">
    <location>
        <begin position="491"/>
        <end position="504"/>
    </location>
</feature>
<name>A0A6J2XL28_SITOR</name>
<dbReference type="KEGG" id="soy:115879229"/>
<feature type="compositionally biased region" description="Basic and acidic residues" evidence="1">
    <location>
        <begin position="512"/>
        <end position="521"/>
    </location>
</feature>
<reference evidence="3" key="1">
    <citation type="submission" date="2025-08" db="UniProtKB">
        <authorList>
            <consortium name="RefSeq"/>
        </authorList>
    </citation>
    <scope>IDENTIFICATION</scope>
    <source>
        <tissue evidence="3">Gonads</tissue>
    </source>
</reference>
<gene>
    <name evidence="3" type="primary">LOC115879229</name>
</gene>
<dbReference type="AlphaFoldDB" id="A0A6J2XL28"/>
<dbReference type="InParanoid" id="A0A6J2XL28"/>
<feature type="compositionally biased region" description="Low complexity" evidence="1">
    <location>
        <begin position="408"/>
        <end position="424"/>
    </location>
</feature>
<dbReference type="OrthoDB" id="6783515at2759"/>
<feature type="region of interest" description="Disordered" evidence="1">
    <location>
        <begin position="204"/>
        <end position="229"/>
    </location>
</feature>
<evidence type="ECO:0000256" key="1">
    <source>
        <dbReference type="SAM" id="MobiDB-lite"/>
    </source>
</evidence>